<organism evidence="2 3">
    <name type="scientific">Neurospora hispaniola</name>
    <dbReference type="NCBI Taxonomy" id="588809"/>
    <lineage>
        <taxon>Eukaryota</taxon>
        <taxon>Fungi</taxon>
        <taxon>Dikarya</taxon>
        <taxon>Ascomycota</taxon>
        <taxon>Pezizomycotina</taxon>
        <taxon>Sordariomycetes</taxon>
        <taxon>Sordariomycetidae</taxon>
        <taxon>Sordariales</taxon>
        <taxon>Sordariaceae</taxon>
        <taxon>Neurospora</taxon>
    </lineage>
</organism>
<dbReference type="EMBL" id="JAULSX010000005">
    <property type="protein sequence ID" value="KAK3490481.1"/>
    <property type="molecule type" value="Genomic_DNA"/>
</dbReference>
<protein>
    <submittedName>
        <fullName evidence="2">Uncharacterized protein</fullName>
    </submittedName>
</protein>
<keyword evidence="1" id="KW-0732">Signal</keyword>
<evidence type="ECO:0000256" key="1">
    <source>
        <dbReference type="SAM" id="SignalP"/>
    </source>
</evidence>
<reference evidence="2 3" key="1">
    <citation type="journal article" date="2023" name="Mol. Phylogenet. Evol.">
        <title>Genome-scale phylogeny and comparative genomics of the fungal order Sordariales.</title>
        <authorList>
            <person name="Hensen N."/>
            <person name="Bonometti L."/>
            <person name="Westerberg I."/>
            <person name="Brannstrom I.O."/>
            <person name="Guillou S."/>
            <person name="Cros-Aarteil S."/>
            <person name="Calhoun S."/>
            <person name="Haridas S."/>
            <person name="Kuo A."/>
            <person name="Mondo S."/>
            <person name="Pangilinan J."/>
            <person name="Riley R."/>
            <person name="LaButti K."/>
            <person name="Andreopoulos B."/>
            <person name="Lipzen A."/>
            <person name="Chen C."/>
            <person name="Yan M."/>
            <person name="Daum C."/>
            <person name="Ng V."/>
            <person name="Clum A."/>
            <person name="Steindorff A."/>
            <person name="Ohm R.A."/>
            <person name="Martin F."/>
            <person name="Silar P."/>
            <person name="Natvig D.O."/>
            <person name="Lalanne C."/>
            <person name="Gautier V."/>
            <person name="Ament-Velasquez S.L."/>
            <person name="Kruys A."/>
            <person name="Hutchinson M.I."/>
            <person name="Powell A.J."/>
            <person name="Barry K."/>
            <person name="Miller A.N."/>
            <person name="Grigoriev I.V."/>
            <person name="Debuchy R."/>
            <person name="Gladieux P."/>
            <person name="Hiltunen Thoren M."/>
            <person name="Johannesson H."/>
        </authorList>
    </citation>
    <scope>NUCLEOTIDE SEQUENCE [LARGE SCALE GENOMIC DNA]</scope>
    <source>
        <strain evidence="2 3">FGSC 10403</strain>
    </source>
</reference>
<comment type="caution">
    <text evidence="2">The sequence shown here is derived from an EMBL/GenBank/DDBJ whole genome shotgun (WGS) entry which is preliminary data.</text>
</comment>
<gene>
    <name evidence="2" type="ORF">B0T23DRAFT_381857</name>
</gene>
<keyword evidence="3" id="KW-1185">Reference proteome</keyword>
<dbReference type="GeneID" id="87874910"/>
<feature type="chain" id="PRO_5042562120" evidence="1">
    <location>
        <begin position="19"/>
        <end position="73"/>
    </location>
</feature>
<dbReference type="AlphaFoldDB" id="A0AAJ0I5R8"/>
<evidence type="ECO:0000313" key="3">
    <source>
        <dbReference type="Proteomes" id="UP001285908"/>
    </source>
</evidence>
<name>A0AAJ0I5R8_9PEZI</name>
<feature type="signal peptide" evidence="1">
    <location>
        <begin position="1"/>
        <end position="18"/>
    </location>
</feature>
<accession>A0AAJ0I5R8</accession>
<proteinExistence type="predicted"/>
<dbReference type="RefSeq" id="XP_062691664.1">
    <property type="nucleotide sequence ID" value="XM_062837288.1"/>
</dbReference>
<dbReference type="Proteomes" id="UP001285908">
    <property type="component" value="Unassembled WGS sequence"/>
</dbReference>
<sequence length="73" mass="8409">MSLRASIILLYLPYLVLSLTVLFGAEVGTSMAVMRRIDSRTAIHILKLTNVVHIGCLKWNIPQWSRWWGTRKL</sequence>
<evidence type="ECO:0000313" key="2">
    <source>
        <dbReference type="EMBL" id="KAK3490481.1"/>
    </source>
</evidence>